<evidence type="ECO:0000313" key="2">
    <source>
        <dbReference type="EMBL" id="TVX88346.1"/>
    </source>
</evidence>
<dbReference type="Pfam" id="PF24032">
    <property type="entry name" value="YQBQ"/>
    <property type="match status" value="1"/>
</dbReference>
<accession>A0A559IL09</accession>
<organism evidence="2 3">
    <name type="scientific">Paenibacillus agilis</name>
    <dbReference type="NCBI Taxonomy" id="3020863"/>
    <lineage>
        <taxon>Bacteria</taxon>
        <taxon>Bacillati</taxon>
        <taxon>Bacillota</taxon>
        <taxon>Bacilli</taxon>
        <taxon>Bacillales</taxon>
        <taxon>Paenibacillaceae</taxon>
        <taxon>Paenibacillus</taxon>
    </lineage>
</organism>
<dbReference type="RefSeq" id="WP_144993549.1">
    <property type="nucleotide sequence ID" value="NZ_VNJK01000003.1"/>
</dbReference>
<proteinExistence type="predicted"/>
<reference evidence="2 3" key="1">
    <citation type="submission" date="2019-07" db="EMBL/GenBank/DDBJ databases">
        <authorList>
            <person name="Kim J."/>
        </authorList>
    </citation>
    <scope>NUCLEOTIDE SEQUENCE [LARGE SCALE GENOMIC DNA]</scope>
    <source>
        <strain evidence="2 3">N4</strain>
    </source>
</reference>
<sequence length="327" mass="36510">MKLIYKSRSGHTEDITSLVTRITWSGTLSEAARKLEFSVLTSKMDRNLPYVAMEVGEVVILYGDDKQELFQGYIFRKGKTLSGLEVSYSAYDRLIYLLKSSVSMKFKDLQAEKIVKMICADLGVPVGKLPDSKVPLSFIHMGKTAYEAIMVAYTLVSKKTKGRPLFIPRMDKGKLTVVASGEVVAKRTLSSASNLLDASYDEDIESMINVVRVIDQDGKLFDTVENKGWKDRYGKLQATVQKEDKKDVKTTGTAQLMGMQRTASAQVQGGPDMIDMITGHMIKMNHGLFGRTGLFFVGGDTHTFENGQHSIQLDLQFQKMMDERVAE</sequence>
<dbReference type="Gene3D" id="2.30.300.10">
    <property type="entry name" value="Baseplate protein-like domain - beta roll fold"/>
    <property type="match status" value="1"/>
</dbReference>
<dbReference type="AlphaFoldDB" id="A0A559IL09"/>
<protein>
    <recommendedName>
        <fullName evidence="1">YqbQ/XkdQ domain-containing protein</fullName>
    </recommendedName>
</protein>
<dbReference type="OrthoDB" id="1698671at2"/>
<evidence type="ECO:0000313" key="3">
    <source>
        <dbReference type="Proteomes" id="UP000318102"/>
    </source>
</evidence>
<dbReference type="InterPro" id="IPR023399">
    <property type="entry name" value="Baseplate-like_2-layer_sand"/>
</dbReference>
<dbReference type="InterPro" id="IPR056937">
    <property type="entry name" value="YqbQ/XkdQ"/>
</dbReference>
<dbReference type="Gene3D" id="3.30.1920.10">
    <property type="entry name" value="Baseplate protein-like domains - 2 layer sandwich fold"/>
    <property type="match status" value="1"/>
</dbReference>
<dbReference type="Gene3D" id="3.55.50.10">
    <property type="entry name" value="Baseplate protein-like domains"/>
    <property type="match status" value="1"/>
</dbReference>
<dbReference type="Proteomes" id="UP000318102">
    <property type="component" value="Unassembled WGS sequence"/>
</dbReference>
<dbReference type="SUPFAM" id="SSF69279">
    <property type="entry name" value="Phage tail proteins"/>
    <property type="match status" value="1"/>
</dbReference>
<keyword evidence="3" id="KW-1185">Reference proteome</keyword>
<gene>
    <name evidence="2" type="ORF">FPZ44_20915</name>
</gene>
<dbReference type="EMBL" id="VNJK01000003">
    <property type="protein sequence ID" value="TVX88346.1"/>
    <property type="molecule type" value="Genomic_DNA"/>
</dbReference>
<comment type="caution">
    <text evidence="2">The sequence shown here is derived from an EMBL/GenBank/DDBJ whole genome shotgun (WGS) entry which is preliminary data.</text>
</comment>
<feature type="domain" description="YqbQ/XkdQ" evidence="1">
    <location>
        <begin position="22"/>
        <end position="316"/>
    </location>
</feature>
<evidence type="ECO:0000259" key="1">
    <source>
        <dbReference type="Pfam" id="PF24032"/>
    </source>
</evidence>
<name>A0A559IL09_9BACL</name>